<dbReference type="CDD" id="cd00560">
    <property type="entry name" value="PanC"/>
    <property type="match status" value="1"/>
</dbReference>
<dbReference type="PANTHER" id="PTHR21299:SF1">
    <property type="entry name" value="PANTOATE--BETA-ALANINE LIGASE"/>
    <property type="match status" value="1"/>
</dbReference>
<comment type="function">
    <text evidence="8">Catalyzes the condensation of pantoate with beta-alanine in an ATP-dependent reaction via a pantoyl-adenylate intermediate.</text>
</comment>
<dbReference type="FunFam" id="3.40.50.620:FF:000013">
    <property type="entry name" value="Pantothenate synthetase"/>
    <property type="match status" value="1"/>
</dbReference>
<dbReference type="Pfam" id="PF02569">
    <property type="entry name" value="Pantoate_ligase"/>
    <property type="match status" value="1"/>
</dbReference>
<comment type="subcellular location">
    <subcellularLocation>
        <location evidence="8">Cytoplasm</location>
    </subcellularLocation>
</comment>
<evidence type="ECO:0000313" key="10">
    <source>
        <dbReference type="Proteomes" id="UP000230184"/>
    </source>
</evidence>
<dbReference type="AlphaFoldDB" id="A0A2M6YU75"/>
<comment type="catalytic activity">
    <reaction evidence="7 8">
        <text>(R)-pantoate + beta-alanine + ATP = (R)-pantothenate + AMP + diphosphate + H(+)</text>
        <dbReference type="Rhea" id="RHEA:10912"/>
        <dbReference type="ChEBI" id="CHEBI:15378"/>
        <dbReference type="ChEBI" id="CHEBI:15980"/>
        <dbReference type="ChEBI" id="CHEBI:29032"/>
        <dbReference type="ChEBI" id="CHEBI:30616"/>
        <dbReference type="ChEBI" id="CHEBI:33019"/>
        <dbReference type="ChEBI" id="CHEBI:57966"/>
        <dbReference type="ChEBI" id="CHEBI:456215"/>
        <dbReference type="EC" id="6.3.2.1"/>
    </reaction>
</comment>
<protein>
    <recommendedName>
        <fullName evidence="8">Pantothenate synthetase</fullName>
        <shortName evidence="8">PS</shortName>
        <ecNumber evidence="8">6.3.2.1</ecNumber>
    </recommendedName>
    <alternativeName>
        <fullName evidence="8">Pantoate--beta-alanine ligase</fullName>
    </alternativeName>
    <alternativeName>
        <fullName evidence="8">Pantoate-activating enzyme</fullName>
    </alternativeName>
</protein>
<feature type="binding site" evidence="8">
    <location>
        <position position="61"/>
    </location>
    <ligand>
        <name>beta-alanine</name>
        <dbReference type="ChEBI" id="CHEBI:57966"/>
    </ligand>
</feature>
<feature type="binding site" evidence="8">
    <location>
        <begin position="147"/>
        <end position="150"/>
    </location>
    <ligand>
        <name>ATP</name>
        <dbReference type="ChEBI" id="CHEBI:30616"/>
    </ligand>
</feature>
<evidence type="ECO:0000256" key="7">
    <source>
        <dbReference type="ARBA" id="ARBA00048258"/>
    </source>
</evidence>
<evidence type="ECO:0000256" key="3">
    <source>
        <dbReference type="ARBA" id="ARBA00022598"/>
    </source>
</evidence>
<comment type="subunit">
    <text evidence="8">Homodimer.</text>
</comment>
<dbReference type="NCBIfam" id="TIGR00125">
    <property type="entry name" value="cyt_tran_rel"/>
    <property type="match status" value="1"/>
</dbReference>
<evidence type="ECO:0000256" key="2">
    <source>
        <dbReference type="ARBA" id="ARBA00009256"/>
    </source>
</evidence>
<feature type="binding site" evidence="8">
    <location>
        <position position="61"/>
    </location>
    <ligand>
        <name>(R)-pantoate</name>
        <dbReference type="ChEBI" id="CHEBI:15980"/>
    </ligand>
</feature>
<feature type="binding site" evidence="8">
    <location>
        <begin position="30"/>
        <end position="37"/>
    </location>
    <ligand>
        <name>ATP</name>
        <dbReference type="ChEBI" id="CHEBI:30616"/>
    </ligand>
</feature>
<feature type="binding site" evidence="8">
    <location>
        <position position="176"/>
    </location>
    <ligand>
        <name>ATP</name>
        <dbReference type="ChEBI" id="CHEBI:30616"/>
    </ligand>
</feature>
<feature type="binding site" evidence="8">
    <location>
        <position position="153"/>
    </location>
    <ligand>
        <name>(R)-pantoate</name>
        <dbReference type="ChEBI" id="CHEBI:15980"/>
    </ligand>
</feature>
<dbReference type="HAMAP" id="MF_00158">
    <property type="entry name" value="PanC"/>
    <property type="match status" value="1"/>
</dbReference>
<evidence type="ECO:0000256" key="1">
    <source>
        <dbReference type="ARBA" id="ARBA00004990"/>
    </source>
</evidence>
<reference evidence="10" key="1">
    <citation type="submission" date="2017-09" db="EMBL/GenBank/DDBJ databases">
        <title>Depth-based differentiation of microbial function through sediment-hosted aquifers and enrichment of novel symbionts in the deep terrestrial subsurface.</title>
        <authorList>
            <person name="Probst A.J."/>
            <person name="Ladd B."/>
            <person name="Jarett J.K."/>
            <person name="Geller-Mcgrath D.E."/>
            <person name="Sieber C.M.K."/>
            <person name="Emerson J.B."/>
            <person name="Anantharaman K."/>
            <person name="Thomas B.C."/>
            <person name="Malmstrom R."/>
            <person name="Stieglmeier M."/>
            <person name="Klingl A."/>
            <person name="Woyke T."/>
            <person name="Ryan C.M."/>
            <person name="Banfield J.F."/>
        </authorList>
    </citation>
    <scope>NUCLEOTIDE SEQUENCE [LARGE SCALE GENOMIC DNA]</scope>
</reference>
<gene>
    <name evidence="8" type="primary">panC</name>
    <name evidence="9" type="ORF">COT02_02875</name>
</gene>
<evidence type="ECO:0000256" key="6">
    <source>
        <dbReference type="ARBA" id="ARBA00022840"/>
    </source>
</evidence>
<sequence length="279" mass="31835">MYTITSLDVIQKITLELHKKNKTIGFIPTMGALHKGHLKLVEESKKKNDVTIFSIFVNPAQFSPTEDLSKYPRPFKQDKKLLENEKVDYLFYPDVKTMYPAGFQTYISVNNLSNIFEGKSRPGHFTGVSTIVMKLFNLIQPTNAYFGQKDFQQSVVIRQMVRDLNLSIVINVIPTVRDQDGLALSSRNIFLNKEERKQALNLYQSLLLGKELVIAGNKDVANIKLEIKKYLEKNKLIKLDYIEICDPENLSPVKVVTKKVVILIAAYVGKTRLIDNILV</sequence>
<dbReference type="InterPro" id="IPR014729">
    <property type="entry name" value="Rossmann-like_a/b/a_fold"/>
</dbReference>
<dbReference type="Proteomes" id="UP000230184">
    <property type="component" value="Unassembled WGS sequence"/>
</dbReference>
<dbReference type="NCBIfam" id="TIGR00018">
    <property type="entry name" value="panC"/>
    <property type="match status" value="1"/>
</dbReference>
<dbReference type="GO" id="GO:0005524">
    <property type="term" value="F:ATP binding"/>
    <property type="evidence" value="ECO:0007669"/>
    <property type="project" value="UniProtKB-KW"/>
</dbReference>
<name>A0A2M6YU75_9BACT</name>
<keyword evidence="8" id="KW-0963">Cytoplasm</keyword>
<organism evidence="9 10">
    <name type="scientific">Candidatus Roizmanbacteria bacterium CG07_land_8_20_14_0_80_34_15</name>
    <dbReference type="NCBI Taxonomy" id="1974849"/>
    <lineage>
        <taxon>Bacteria</taxon>
        <taxon>Candidatus Roizmaniibacteriota</taxon>
    </lineage>
</organism>
<evidence type="ECO:0000313" key="9">
    <source>
        <dbReference type="EMBL" id="PIU37039.1"/>
    </source>
</evidence>
<dbReference type="GO" id="GO:0015940">
    <property type="term" value="P:pantothenate biosynthetic process"/>
    <property type="evidence" value="ECO:0007669"/>
    <property type="project" value="UniProtKB-UniRule"/>
</dbReference>
<dbReference type="InterPro" id="IPR003721">
    <property type="entry name" value="Pantoate_ligase"/>
</dbReference>
<dbReference type="SUPFAM" id="SSF52374">
    <property type="entry name" value="Nucleotidylyl transferase"/>
    <property type="match status" value="1"/>
</dbReference>
<evidence type="ECO:0000256" key="8">
    <source>
        <dbReference type="HAMAP-Rule" id="MF_00158"/>
    </source>
</evidence>
<feature type="binding site" evidence="8">
    <location>
        <begin position="184"/>
        <end position="187"/>
    </location>
    <ligand>
        <name>ATP</name>
        <dbReference type="ChEBI" id="CHEBI:30616"/>
    </ligand>
</feature>
<keyword evidence="3 8" id="KW-0436">Ligase</keyword>
<dbReference type="PANTHER" id="PTHR21299">
    <property type="entry name" value="CYTIDYLATE KINASE/PANTOATE-BETA-ALANINE LIGASE"/>
    <property type="match status" value="1"/>
</dbReference>
<keyword evidence="5 8" id="KW-0547">Nucleotide-binding</keyword>
<keyword evidence="6 8" id="KW-0067">ATP-binding</keyword>
<dbReference type="GO" id="GO:0005829">
    <property type="term" value="C:cytosol"/>
    <property type="evidence" value="ECO:0007669"/>
    <property type="project" value="TreeGrafter"/>
</dbReference>
<dbReference type="GO" id="GO:0004592">
    <property type="term" value="F:pantoate-beta-alanine ligase activity"/>
    <property type="evidence" value="ECO:0007669"/>
    <property type="project" value="UniProtKB-UniRule"/>
</dbReference>
<comment type="caution">
    <text evidence="9">The sequence shown here is derived from an EMBL/GenBank/DDBJ whole genome shotgun (WGS) entry which is preliminary data.</text>
</comment>
<keyword evidence="4 8" id="KW-0566">Pantothenate biosynthesis</keyword>
<evidence type="ECO:0000256" key="4">
    <source>
        <dbReference type="ARBA" id="ARBA00022655"/>
    </source>
</evidence>
<comment type="miscellaneous">
    <text evidence="8">The reaction proceeds by a bi uni uni bi ping pong mechanism.</text>
</comment>
<dbReference type="FunFam" id="3.30.1300.10:FF:000001">
    <property type="entry name" value="Pantothenate synthetase"/>
    <property type="match status" value="1"/>
</dbReference>
<feature type="active site" description="Proton donor" evidence="8">
    <location>
        <position position="37"/>
    </location>
</feature>
<dbReference type="Gene3D" id="3.40.50.620">
    <property type="entry name" value="HUPs"/>
    <property type="match status" value="1"/>
</dbReference>
<comment type="similarity">
    <text evidence="2 8">Belongs to the pantothenate synthetase family.</text>
</comment>
<dbReference type="InterPro" id="IPR004821">
    <property type="entry name" value="Cyt_trans-like"/>
</dbReference>
<dbReference type="Gene3D" id="3.30.1300.10">
    <property type="entry name" value="Pantoate-beta-alanine ligase, C-terminal domain"/>
    <property type="match status" value="1"/>
</dbReference>
<dbReference type="EMBL" id="PEWY01000082">
    <property type="protein sequence ID" value="PIU37039.1"/>
    <property type="molecule type" value="Genomic_DNA"/>
</dbReference>
<accession>A0A2M6YU75</accession>
<dbReference type="EC" id="6.3.2.1" evidence="8"/>
<dbReference type="InterPro" id="IPR042176">
    <property type="entry name" value="Pantoate_ligase_C"/>
</dbReference>
<dbReference type="UniPathway" id="UPA00028">
    <property type="reaction ID" value="UER00005"/>
</dbReference>
<proteinExistence type="inferred from homology"/>
<comment type="pathway">
    <text evidence="1 8">Cofactor biosynthesis; (R)-pantothenate biosynthesis; (R)-pantothenate from (R)-pantoate and beta-alanine: step 1/1.</text>
</comment>
<evidence type="ECO:0000256" key="5">
    <source>
        <dbReference type="ARBA" id="ARBA00022741"/>
    </source>
</evidence>